<dbReference type="GO" id="GO:0016829">
    <property type="term" value="F:lyase activity"/>
    <property type="evidence" value="ECO:0007669"/>
    <property type="project" value="InterPro"/>
</dbReference>
<dbReference type="EMBL" id="JAQMWT010000323">
    <property type="protein sequence ID" value="KAJ8604710.1"/>
    <property type="molecule type" value="Genomic_DNA"/>
</dbReference>
<name>A0AAD7UFJ0_9STRA</name>
<evidence type="ECO:0000313" key="1">
    <source>
        <dbReference type="EMBL" id="KAJ8604710.1"/>
    </source>
</evidence>
<keyword evidence="2" id="KW-1185">Reference proteome</keyword>
<dbReference type="Pfam" id="PF06206">
    <property type="entry name" value="CpeT"/>
    <property type="match status" value="1"/>
</dbReference>
<sequence>MLACGVALSMHEMFVGDFDNYKQVVSERMRGVAATDDDGHEHIHCTLRRLRDAQALELVGVRRATLACYYLDAEPSRMFRVRTYSFSECADGLLMELFRPRDVDAAHEIVAELPSRDTDEVVPGLAELQWEPIAGCEIVWRCTPSSIWRGEMRHGECTIASQRDPSRVLTVRDTLDLARDRLLVNDRAIDHCGNLLYGSRNGVPYALDRVRLVADDGNVEEPYRRWGDPDLRWTLGDDFRPPGLLEAKFRTL</sequence>
<gene>
    <name evidence="1" type="ORF">CTAYLR_006549</name>
</gene>
<evidence type="ECO:0000313" key="2">
    <source>
        <dbReference type="Proteomes" id="UP001230188"/>
    </source>
</evidence>
<protein>
    <submittedName>
        <fullName evidence="1">Uncharacterized protein</fullName>
    </submittedName>
</protein>
<organism evidence="1 2">
    <name type="scientific">Chrysophaeum taylorii</name>
    <dbReference type="NCBI Taxonomy" id="2483200"/>
    <lineage>
        <taxon>Eukaryota</taxon>
        <taxon>Sar</taxon>
        <taxon>Stramenopiles</taxon>
        <taxon>Ochrophyta</taxon>
        <taxon>Pelagophyceae</taxon>
        <taxon>Pelagomonadales</taxon>
        <taxon>Pelagomonadaceae</taxon>
        <taxon>Chrysophaeum</taxon>
    </lineage>
</organism>
<dbReference type="InterPro" id="IPR038672">
    <property type="entry name" value="CpcT/CpeT_sf"/>
</dbReference>
<proteinExistence type="predicted"/>
<dbReference type="Proteomes" id="UP001230188">
    <property type="component" value="Unassembled WGS sequence"/>
</dbReference>
<dbReference type="Gene3D" id="2.40.128.590">
    <property type="entry name" value="CpcT/CpeT domain"/>
    <property type="match status" value="1"/>
</dbReference>
<dbReference type="InterPro" id="IPR010404">
    <property type="entry name" value="CpcT/CpeT"/>
</dbReference>
<reference evidence="1" key="1">
    <citation type="submission" date="2023-01" db="EMBL/GenBank/DDBJ databases">
        <title>Metagenome sequencing of chrysophaentin producing Chrysophaeum taylorii.</title>
        <authorList>
            <person name="Davison J."/>
            <person name="Bewley C."/>
        </authorList>
    </citation>
    <scope>NUCLEOTIDE SEQUENCE</scope>
    <source>
        <strain evidence="1">NIES-1699</strain>
    </source>
</reference>
<comment type="caution">
    <text evidence="1">The sequence shown here is derived from an EMBL/GenBank/DDBJ whole genome shotgun (WGS) entry which is preliminary data.</text>
</comment>
<accession>A0AAD7UFJ0</accession>
<dbReference type="AlphaFoldDB" id="A0AAD7UFJ0"/>